<evidence type="ECO:0000259" key="1">
    <source>
        <dbReference type="Pfam" id="PF09353"/>
    </source>
</evidence>
<evidence type="ECO:0000313" key="3">
    <source>
        <dbReference type="Proteomes" id="UP000000788"/>
    </source>
</evidence>
<proteinExistence type="predicted"/>
<dbReference type="OrthoDB" id="482920at2"/>
<dbReference type="STRING" id="93059.P9211_08781"/>
<organism evidence="2 3">
    <name type="scientific">Prochlorococcus marinus (strain MIT 9211)</name>
    <dbReference type="NCBI Taxonomy" id="93059"/>
    <lineage>
        <taxon>Bacteria</taxon>
        <taxon>Bacillati</taxon>
        <taxon>Cyanobacteriota</taxon>
        <taxon>Cyanophyceae</taxon>
        <taxon>Synechococcales</taxon>
        <taxon>Prochlorococcaceae</taxon>
        <taxon>Prochlorococcus</taxon>
    </lineage>
</organism>
<reference evidence="2 3" key="1">
    <citation type="journal article" date="2007" name="PLoS Genet.">
        <title>Patterns and implications of gene gain and loss in the evolution of Prochlorococcus.</title>
        <authorList>
            <person name="Kettler G.C."/>
            <person name="Martiny A.C."/>
            <person name="Huang K."/>
            <person name="Zucker J."/>
            <person name="Coleman M.L."/>
            <person name="Rodrigue S."/>
            <person name="Chen F."/>
            <person name="Lapidus A."/>
            <person name="Ferriera S."/>
            <person name="Johnson J."/>
            <person name="Steglich C."/>
            <person name="Church G.M."/>
            <person name="Richardson P."/>
            <person name="Chisholm S.W."/>
        </authorList>
    </citation>
    <scope>NUCLEOTIDE SEQUENCE [LARGE SCALE GENOMIC DNA]</scope>
    <source>
        <strain evidence="3">MIT 9211</strain>
    </source>
</reference>
<dbReference type="RefSeq" id="WP_012195431.1">
    <property type="nucleotide sequence ID" value="NC_009976.1"/>
</dbReference>
<dbReference type="PANTHER" id="PTHR35509">
    <property type="entry name" value="DOMAIN PROTEIN, PUTATIVE (DUF1995)-RELATED"/>
    <property type="match status" value="1"/>
</dbReference>
<dbReference type="AlphaFoldDB" id="A9BAE7"/>
<accession>A9BAE7</accession>
<dbReference type="InterPro" id="IPR018962">
    <property type="entry name" value="DUF1995"/>
</dbReference>
<dbReference type="InterPro" id="IPR053021">
    <property type="entry name" value="Chloroplast_ADK"/>
</dbReference>
<dbReference type="PANTHER" id="PTHR35509:SF1">
    <property type="entry name" value="DOMAIN PROTEIN, PUTATIVE (DUF1995)-RELATED"/>
    <property type="match status" value="1"/>
</dbReference>
<gene>
    <name evidence="2" type="ordered locus">P9211_08781</name>
</gene>
<protein>
    <recommendedName>
        <fullName evidence="1">DUF1995 domain-containing protein</fullName>
    </recommendedName>
</protein>
<sequence length="211" mass="24268">MIKDLPFDLKEAELQLFESLSKSFISKKSSRLSVDLLFEGLKITPIVFRTARKFIESGTDIKILFSDFGSCALAQRDYPEFKDSIYTFKDYIGSDQLTNIETALFVVSPEPYDFDQFSLLAEKTNLLIVMFNGRLEDTAVGIGSVGRDRRTKFISSWSKSYMLQPLSKGALMYHSDVGWQLFKYTNIGYRKIKTYNIRPDEDIINIDLLEL</sequence>
<dbReference type="KEGG" id="pmj:P9211_08781"/>
<name>A9BAE7_PROM4</name>
<feature type="domain" description="DUF1995" evidence="1">
    <location>
        <begin position="6"/>
        <end position="202"/>
    </location>
</feature>
<dbReference type="Pfam" id="PF09353">
    <property type="entry name" value="DUF1995"/>
    <property type="match status" value="1"/>
</dbReference>
<dbReference type="Proteomes" id="UP000000788">
    <property type="component" value="Chromosome"/>
</dbReference>
<keyword evidence="3" id="KW-1185">Reference proteome</keyword>
<evidence type="ECO:0000313" key="2">
    <source>
        <dbReference type="EMBL" id="ABX08809.1"/>
    </source>
</evidence>
<dbReference type="EMBL" id="CP000878">
    <property type="protein sequence ID" value="ABX08809.1"/>
    <property type="molecule type" value="Genomic_DNA"/>
</dbReference>
<dbReference type="eggNOG" id="ENOG502Z8MN">
    <property type="taxonomic scope" value="Bacteria"/>
</dbReference>
<dbReference type="HOGENOM" id="CLU_098312_1_0_3"/>